<comment type="caution">
    <text evidence="2">The sequence shown here is derived from an EMBL/GenBank/DDBJ whole genome shotgun (WGS) entry which is preliminary data.</text>
</comment>
<sequence>MSVGSPGSAEEPVLGSYERHSYRVRFAGGNGFELAGIVDRPRDLETGETLSNVPVAVFSHCFTCNKDLKAIARISRRLAEWGIAVLRYDMTGLGGSDGDFSQTHFTSNQADLVSAIRFASDELGSVTGLIGHSFGGAASLAIAADEHRRPESLQAIVAIAAPSDTVHLANLLERMNPAIAQEGIGEVTIGGRRWNIRREMLEDFRQHALADQLPKIAAQVMTFHSPVDETVGYDHALRIASLVGGESGEAACSLVTLAGADHLMVRNPCDAIWVADTAAAFLKRHR</sequence>
<evidence type="ECO:0000313" key="3">
    <source>
        <dbReference type="Proteomes" id="UP001430306"/>
    </source>
</evidence>
<dbReference type="PANTHER" id="PTHR43265:SF1">
    <property type="entry name" value="ESTERASE ESTD"/>
    <property type="match status" value="1"/>
</dbReference>
<feature type="domain" description="Serine aminopeptidase S33" evidence="1">
    <location>
        <begin position="69"/>
        <end position="162"/>
    </location>
</feature>
<name>A0ABS8ND77_9BACT</name>
<dbReference type="Pfam" id="PF12146">
    <property type="entry name" value="Hydrolase_4"/>
    <property type="match status" value="1"/>
</dbReference>
<evidence type="ECO:0000259" key="1">
    <source>
        <dbReference type="Pfam" id="PF12146"/>
    </source>
</evidence>
<dbReference type="RefSeq" id="WP_230271686.1">
    <property type="nucleotide sequence ID" value="NZ_JAJKFW010000006.1"/>
</dbReference>
<keyword evidence="2" id="KW-0378">Hydrolase</keyword>
<reference evidence="2" key="1">
    <citation type="submission" date="2021-11" db="EMBL/GenBank/DDBJ databases">
        <title>Genome sequence.</title>
        <authorList>
            <person name="Sun Q."/>
        </authorList>
    </citation>
    <scope>NUCLEOTIDE SEQUENCE</scope>
    <source>
        <strain evidence="2">JC740</strain>
    </source>
</reference>
<dbReference type="InterPro" id="IPR029058">
    <property type="entry name" value="AB_hydrolase_fold"/>
</dbReference>
<keyword evidence="3" id="KW-1185">Reference proteome</keyword>
<dbReference type="SUPFAM" id="SSF53474">
    <property type="entry name" value="alpha/beta-Hydrolases"/>
    <property type="match status" value="1"/>
</dbReference>
<dbReference type="Proteomes" id="UP001430306">
    <property type="component" value="Unassembled WGS sequence"/>
</dbReference>
<dbReference type="EMBL" id="JAJKFW010000006">
    <property type="protein sequence ID" value="MCC9641509.1"/>
    <property type="molecule type" value="Genomic_DNA"/>
</dbReference>
<organism evidence="2 3">
    <name type="scientific">Rhodopirellula halodulae</name>
    <dbReference type="NCBI Taxonomy" id="2894198"/>
    <lineage>
        <taxon>Bacteria</taxon>
        <taxon>Pseudomonadati</taxon>
        <taxon>Planctomycetota</taxon>
        <taxon>Planctomycetia</taxon>
        <taxon>Pirellulales</taxon>
        <taxon>Pirellulaceae</taxon>
        <taxon>Rhodopirellula</taxon>
    </lineage>
</organism>
<proteinExistence type="predicted"/>
<dbReference type="GO" id="GO:0016787">
    <property type="term" value="F:hydrolase activity"/>
    <property type="evidence" value="ECO:0007669"/>
    <property type="project" value="UniProtKB-KW"/>
</dbReference>
<dbReference type="InterPro" id="IPR000073">
    <property type="entry name" value="AB_hydrolase_1"/>
</dbReference>
<gene>
    <name evidence="2" type="ORF">LOC71_04435</name>
</gene>
<dbReference type="InterPro" id="IPR022742">
    <property type="entry name" value="Hydrolase_4"/>
</dbReference>
<dbReference type="PANTHER" id="PTHR43265">
    <property type="entry name" value="ESTERASE ESTD"/>
    <property type="match status" value="1"/>
</dbReference>
<accession>A0ABS8ND77</accession>
<dbReference type="Gene3D" id="3.40.50.1820">
    <property type="entry name" value="alpha/beta hydrolase"/>
    <property type="match status" value="1"/>
</dbReference>
<protein>
    <submittedName>
        <fullName evidence="2">Alpha/beta hydrolase</fullName>
    </submittedName>
</protein>
<dbReference type="PRINTS" id="PR00111">
    <property type="entry name" value="ABHYDROLASE"/>
</dbReference>
<evidence type="ECO:0000313" key="2">
    <source>
        <dbReference type="EMBL" id="MCC9641509.1"/>
    </source>
</evidence>
<dbReference type="InterPro" id="IPR053145">
    <property type="entry name" value="AB_hydrolase_Est10"/>
</dbReference>